<feature type="domain" description="EamA" evidence="2">
    <location>
        <begin position="7"/>
        <end position="143"/>
    </location>
</feature>
<keyword evidence="4" id="KW-1185">Reference proteome</keyword>
<reference evidence="4" key="1">
    <citation type="journal article" date="2019" name="Int. J. Syst. Evol. Microbiol.">
        <title>The Global Catalogue of Microorganisms (GCM) 10K type strain sequencing project: providing services to taxonomists for standard genome sequencing and annotation.</title>
        <authorList>
            <consortium name="The Broad Institute Genomics Platform"/>
            <consortium name="The Broad Institute Genome Sequencing Center for Infectious Disease"/>
            <person name="Wu L."/>
            <person name="Ma J."/>
        </authorList>
    </citation>
    <scope>NUCLEOTIDE SEQUENCE [LARGE SCALE GENOMIC DNA]</scope>
    <source>
        <strain evidence="4">KCTC 42182</strain>
    </source>
</reference>
<proteinExistence type="predicted"/>
<feature type="transmembrane region" description="Helical" evidence="1">
    <location>
        <begin position="285"/>
        <end position="303"/>
    </location>
</feature>
<dbReference type="InterPro" id="IPR000620">
    <property type="entry name" value="EamA_dom"/>
</dbReference>
<evidence type="ECO:0000259" key="2">
    <source>
        <dbReference type="Pfam" id="PF00892"/>
    </source>
</evidence>
<organism evidence="3 4">
    <name type="scientific">Ferrovibrio xuzhouensis</name>
    <dbReference type="NCBI Taxonomy" id="1576914"/>
    <lineage>
        <taxon>Bacteria</taxon>
        <taxon>Pseudomonadati</taxon>
        <taxon>Pseudomonadota</taxon>
        <taxon>Alphaproteobacteria</taxon>
        <taxon>Rhodospirillales</taxon>
        <taxon>Rhodospirillaceae</taxon>
        <taxon>Ferrovibrio</taxon>
    </lineage>
</organism>
<comment type="caution">
    <text evidence="3">The sequence shown here is derived from an EMBL/GenBank/DDBJ whole genome shotgun (WGS) entry which is preliminary data.</text>
</comment>
<feature type="transmembrane region" description="Helical" evidence="1">
    <location>
        <begin position="71"/>
        <end position="93"/>
    </location>
</feature>
<evidence type="ECO:0000313" key="4">
    <source>
        <dbReference type="Proteomes" id="UP001595711"/>
    </source>
</evidence>
<feature type="transmembrane region" description="Helical" evidence="1">
    <location>
        <begin position="194"/>
        <end position="217"/>
    </location>
</feature>
<dbReference type="Proteomes" id="UP001595711">
    <property type="component" value="Unassembled WGS sequence"/>
</dbReference>
<feature type="transmembrane region" description="Helical" evidence="1">
    <location>
        <begin position="113"/>
        <end position="142"/>
    </location>
</feature>
<dbReference type="InterPro" id="IPR037185">
    <property type="entry name" value="EmrE-like"/>
</dbReference>
<evidence type="ECO:0000313" key="3">
    <source>
        <dbReference type="EMBL" id="MFC3676045.1"/>
    </source>
</evidence>
<dbReference type="SUPFAM" id="SSF103481">
    <property type="entry name" value="Multidrug resistance efflux transporter EmrE"/>
    <property type="match status" value="2"/>
</dbReference>
<dbReference type="PANTHER" id="PTHR22911">
    <property type="entry name" value="ACYL-MALONYL CONDENSING ENZYME-RELATED"/>
    <property type="match status" value="1"/>
</dbReference>
<dbReference type="EMBL" id="JBHRYJ010000002">
    <property type="protein sequence ID" value="MFC3676045.1"/>
    <property type="molecule type" value="Genomic_DNA"/>
</dbReference>
<name>A0ABV7VFT9_9PROT</name>
<feature type="transmembrane region" description="Helical" evidence="1">
    <location>
        <begin position="163"/>
        <end position="182"/>
    </location>
</feature>
<feature type="transmembrane region" description="Helical" evidence="1">
    <location>
        <begin position="255"/>
        <end position="278"/>
    </location>
</feature>
<protein>
    <submittedName>
        <fullName evidence="3">EamA family transporter</fullName>
    </submittedName>
</protein>
<feature type="transmembrane region" description="Helical" evidence="1">
    <location>
        <begin position="229"/>
        <end position="249"/>
    </location>
</feature>
<feature type="transmembrane region" description="Helical" evidence="1">
    <location>
        <begin position="41"/>
        <end position="59"/>
    </location>
</feature>
<dbReference type="Pfam" id="PF00892">
    <property type="entry name" value="EamA"/>
    <property type="match status" value="1"/>
</dbReference>
<accession>A0ABV7VFT9</accession>
<dbReference type="PANTHER" id="PTHR22911:SF137">
    <property type="entry name" value="SOLUTE CARRIER FAMILY 35 MEMBER G2-RELATED"/>
    <property type="match status" value="1"/>
</dbReference>
<sequence length="304" mass="32059">MIASWAWIPITIWAAACQTTRTALQKQLKGRLSTNGASFTRFVYGLPLAFAYLAAVHLFSGRSVPVPNEVFLAWVLFGGVAQILATNLLILALTMRNFMVGSAYAKTESIQAAIFGVVLLGEPVSTGGAVAIVIGTIGVLLISLKGSSSPLRAFLLGWSEKSSLIGIASGALFAAAAVGFRGASLSLGEELLPLAAATTLSWAVSIQTLLMLTYLVLREPGELRKVAQAWRPGLLVGISSSAGSAGWFTAMALQVVAYVRMLGLVEMAFTFLVSYLIFRERPARSEIAGVLLLIGGILLGLAIR</sequence>
<keyword evidence="1" id="KW-0812">Transmembrane</keyword>
<dbReference type="RefSeq" id="WP_379725919.1">
    <property type="nucleotide sequence ID" value="NZ_JBHRYJ010000002.1"/>
</dbReference>
<keyword evidence="1" id="KW-0472">Membrane</keyword>
<keyword evidence="1" id="KW-1133">Transmembrane helix</keyword>
<gene>
    <name evidence="3" type="ORF">ACFOOQ_10860</name>
</gene>
<evidence type="ECO:0000256" key="1">
    <source>
        <dbReference type="SAM" id="Phobius"/>
    </source>
</evidence>